<keyword evidence="2 4" id="KW-0378">Hydrolase</keyword>
<dbReference type="GO" id="GO:0005737">
    <property type="term" value="C:cytoplasm"/>
    <property type="evidence" value="ECO:0007669"/>
    <property type="project" value="TreeGrafter"/>
</dbReference>
<feature type="active site" description="Proton acceptor; for enolization step" evidence="4">
    <location>
        <position position="67"/>
    </location>
</feature>
<dbReference type="GO" id="GO:0042802">
    <property type="term" value="F:identical protein binding"/>
    <property type="evidence" value="ECO:0007669"/>
    <property type="project" value="TreeGrafter"/>
</dbReference>
<dbReference type="UniPathway" id="UPA00629">
    <property type="reaction ID" value="UER00684"/>
</dbReference>
<gene>
    <name evidence="4" type="primary">nagB</name>
    <name evidence="6" type="ORF">SAMN02910377_00779</name>
</gene>
<dbReference type="GO" id="GO:0004342">
    <property type="term" value="F:glucosamine-6-phosphate deaminase activity"/>
    <property type="evidence" value="ECO:0007669"/>
    <property type="project" value="UniProtKB-UniRule"/>
</dbReference>
<dbReference type="FunFam" id="3.40.50.1360:FF:000003">
    <property type="entry name" value="Glucosamine-6-phosphate deaminase"/>
    <property type="match status" value="1"/>
</dbReference>
<dbReference type="NCBIfam" id="TIGR00502">
    <property type="entry name" value="nagB"/>
    <property type="match status" value="1"/>
</dbReference>
<dbReference type="RefSeq" id="WP_074789446.1">
    <property type="nucleotide sequence ID" value="NZ_FNZX01000005.1"/>
</dbReference>
<dbReference type="PANTHER" id="PTHR11280:SF5">
    <property type="entry name" value="GLUCOSAMINE-6-PHOSPHATE ISOMERASE"/>
    <property type="match status" value="1"/>
</dbReference>
<dbReference type="InterPro" id="IPR006148">
    <property type="entry name" value="Glc/Gal-6P_isomerase"/>
</dbReference>
<protein>
    <recommendedName>
        <fullName evidence="4">Glucosamine-6-phosphate deaminase</fullName>
        <ecNumber evidence="4">3.5.99.6</ecNumber>
    </recommendedName>
    <alternativeName>
        <fullName evidence="4">GlcN6P deaminase</fullName>
        <shortName evidence="4">GNPDA</shortName>
    </alternativeName>
    <alternativeName>
        <fullName evidence="4">Glucosamine-6-phosphate isomerase</fullName>
    </alternativeName>
</protein>
<keyword evidence="3 4" id="KW-0119">Carbohydrate metabolism</keyword>
<accession>A0A1H7GSQ7</accession>
<dbReference type="AlphaFoldDB" id="A0A1H7GSQ7"/>
<feature type="active site" description="For ring-opening step" evidence="4">
    <location>
        <position position="143"/>
    </location>
</feature>
<dbReference type="GO" id="GO:0005975">
    <property type="term" value="P:carbohydrate metabolic process"/>
    <property type="evidence" value="ECO:0007669"/>
    <property type="project" value="InterPro"/>
</dbReference>
<evidence type="ECO:0000256" key="4">
    <source>
        <dbReference type="HAMAP-Rule" id="MF_01241"/>
    </source>
</evidence>
<feature type="domain" description="Glucosamine/galactosamine-6-phosphate isomerase" evidence="5">
    <location>
        <begin position="10"/>
        <end position="226"/>
    </location>
</feature>
<comment type="function">
    <text evidence="4">Catalyzes the reversible isomerization-deamination of glucosamine 6-phosphate (GlcN6P) to form fructose 6-phosphate (Fru6P) and ammonium ion.</text>
</comment>
<evidence type="ECO:0000256" key="3">
    <source>
        <dbReference type="ARBA" id="ARBA00023277"/>
    </source>
</evidence>
<dbReference type="GO" id="GO:0019262">
    <property type="term" value="P:N-acetylneuraminate catabolic process"/>
    <property type="evidence" value="ECO:0007669"/>
    <property type="project" value="UniProtKB-UniRule"/>
</dbReference>
<evidence type="ECO:0000313" key="6">
    <source>
        <dbReference type="EMBL" id="SEK41131.1"/>
    </source>
</evidence>
<dbReference type="CDD" id="cd01399">
    <property type="entry name" value="GlcN6P_deaminase"/>
    <property type="match status" value="1"/>
</dbReference>
<keyword evidence="7" id="KW-1185">Reference proteome</keyword>
<reference evidence="7" key="1">
    <citation type="submission" date="2016-10" db="EMBL/GenBank/DDBJ databases">
        <authorList>
            <person name="Varghese N."/>
        </authorList>
    </citation>
    <scope>NUCLEOTIDE SEQUENCE [LARGE SCALE GENOMIC DNA]</scope>
    <source>
        <strain evidence="7">ACV-9</strain>
    </source>
</reference>
<dbReference type="InterPro" id="IPR037171">
    <property type="entry name" value="NagB/RpiA_transferase-like"/>
</dbReference>
<comment type="caution">
    <text evidence="4">Lacks conserved residue(s) required for the propagation of feature annotation.</text>
</comment>
<organism evidence="6 7">
    <name type="scientific">Pseudobutyrivibrio ruminis</name>
    <dbReference type="NCBI Taxonomy" id="46206"/>
    <lineage>
        <taxon>Bacteria</taxon>
        <taxon>Bacillati</taxon>
        <taxon>Bacillota</taxon>
        <taxon>Clostridia</taxon>
        <taxon>Lachnospirales</taxon>
        <taxon>Lachnospiraceae</taxon>
        <taxon>Pseudobutyrivibrio</taxon>
    </lineage>
</organism>
<dbReference type="Gene3D" id="3.40.50.1360">
    <property type="match status" value="1"/>
</dbReference>
<dbReference type="SUPFAM" id="SSF100950">
    <property type="entry name" value="NagB/RpiA/CoA transferase-like"/>
    <property type="match status" value="1"/>
</dbReference>
<dbReference type="InterPro" id="IPR004547">
    <property type="entry name" value="Glucosamine6P_isomerase"/>
</dbReference>
<feature type="active site" description="For ring-opening step" evidence="4">
    <location>
        <position position="136"/>
    </location>
</feature>
<evidence type="ECO:0000256" key="1">
    <source>
        <dbReference type="ARBA" id="ARBA00000644"/>
    </source>
</evidence>
<name>A0A1H7GSQ7_9FIRM</name>
<evidence type="ECO:0000313" key="7">
    <source>
        <dbReference type="Proteomes" id="UP000182321"/>
    </source>
</evidence>
<comment type="catalytic activity">
    <reaction evidence="1 4">
        <text>alpha-D-glucosamine 6-phosphate + H2O = beta-D-fructose 6-phosphate + NH4(+)</text>
        <dbReference type="Rhea" id="RHEA:12172"/>
        <dbReference type="ChEBI" id="CHEBI:15377"/>
        <dbReference type="ChEBI" id="CHEBI:28938"/>
        <dbReference type="ChEBI" id="CHEBI:57634"/>
        <dbReference type="ChEBI" id="CHEBI:75989"/>
        <dbReference type="EC" id="3.5.99.6"/>
    </reaction>
</comment>
<evidence type="ECO:0000259" key="5">
    <source>
        <dbReference type="Pfam" id="PF01182"/>
    </source>
</evidence>
<dbReference type="Proteomes" id="UP000182321">
    <property type="component" value="Unassembled WGS sequence"/>
</dbReference>
<dbReference type="GO" id="GO:0006043">
    <property type="term" value="P:glucosamine catabolic process"/>
    <property type="evidence" value="ECO:0007669"/>
    <property type="project" value="TreeGrafter"/>
</dbReference>
<proteinExistence type="inferred from homology"/>
<comment type="pathway">
    <text evidence="4">Amino-sugar metabolism; N-acetylneuraminate degradation; D-fructose 6-phosphate from N-acetylneuraminate: step 5/5.</text>
</comment>
<dbReference type="GO" id="GO:0006046">
    <property type="term" value="P:N-acetylglucosamine catabolic process"/>
    <property type="evidence" value="ECO:0007669"/>
    <property type="project" value="UniProtKB-UniRule"/>
</dbReference>
<dbReference type="Pfam" id="PF01182">
    <property type="entry name" value="Glucosamine_iso"/>
    <property type="match status" value="1"/>
</dbReference>
<dbReference type="EMBL" id="FNZX01000005">
    <property type="protein sequence ID" value="SEK41131.1"/>
    <property type="molecule type" value="Genomic_DNA"/>
</dbReference>
<feature type="active site" description="Proton acceptor; for ring-opening step" evidence="4">
    <location>
        <position position="138"/>
    </location>
</feature>
<dbReference type="HAMAP" id="MF_01241">
    <property type="entry name" value="GlcN6P_deamin"/>
    <property type="match status" value="1"/>
</dbReference>
<dbReference type="PANTHER" id="PTHR11280">
    <property type="entry name" value="GLUCOSAMINE-6-PHOSPHATE ISOMERASE"/>
    <property type="match status" value="1"/>
</dbReference>
<dbReference type="EC" id="3.5.99.6" evidence="4"/>
<comment type="similarity">
    <text evidence="4">Belongs to the glucosamine/galactosamine-6-phosphate isomerase family. NagB subfamily.</text>
</comment>
<sequence>MKIYKEKDYDAVSKRAAALVAAQIKEKNDSILGLATGSSPVGMYKELAEMYNSGELSFKNIRTVNLDEYAGLADDDVNSYHYFMNQHLFSKVDIDPANTHLPNGIAVDPDAECASYEAMVQSLGGADLQVLGLGENGHIGFNEPGTPFTETTHLVDLTESTIHANSRLFEKIEDVPRQAYSMGIKTIMSAKHILLIVTGTAKADALAKVLTGPVTEAVPGSVLQTHPDVTVICDEAAASQL</sequence>
<evidence type="ECO:0000256" key="2">
    <source>
        <dbReference type="ARBA" id="ARBA00022801"/>
    </source>
</evidence>